<keyword evidence="3" id="KW-1185">Reference proteome</keyword>
<protein>
    <submittedName>
        <fullName evidence="2">Uncharacterized protein</fullName>
    </submittedName>
</protein>
<gene>
    <name evidence="2" type="ORF">GFSPODELE1_LOCUS9556</name>
</gene>
<dbReference type="Proteomes" id="UP001497453">
    <property type="component" value="Chromosome 8"/>
</dbReference>
<evidence type="ECO:0000313" key="3">
    <source>
        <dbReference type="Proteomes" id="UP001497453"/>
    </source>
</evidence>
<name>A0ABP1E1V6_9APHY</name>
<organism evidence="2 3">
    <name type="scientific">Somion occarium</name>
    <dbReference type="NCBI Taxonomy" id="3059160"/>
    <lineage>
        <taxon>Eukaryota</taxon>
        <taxon>Fungi</taxon>
        <taxon>Dikarya</taxon>
        <taxon>Basidiomycota</taxon>
        <taxon>Agaricomycotina</taxon>
        <taxon>Agaricomycetes</taxon>
        <taxon>Polyporales</taxon>
        <taxon>Cerrenaceae</taxon>
        <taxon>Somion</taxon>
    </lineage>
</organism>
<accession>A0ABP1E1V6</accession>
<feature type="transmembrane region" description="Helical" evidence="1">
    <location>
        <begin position="6"/>
        <end position="24"/>
    </location>
</feature>
<reference evidence="3" key="1">
    <citation type="submission" date="2024-04" db="EMBL/GenBank/DDBJ databases">
        <authorList>
            <person name="Shaw F."/>
            <person name="Minotto A."/>
        </authorList>
    </citation>
    <scope>NUCLEOTIDE SEQUENCE [LARGE SCALE GENOMIC DNA]</scope>
</reference>
<keyword evidence="1" id="KW-0472">Membrane</keyword>
<sequence>MLIVLVNSTYTAFVVVVALAAILLRHNQAPRSTNTKFRGPSRRYYSAPDVSCVRVNGVIEKNPGGMQVVPGCSIGFAPLRYSKFATPATWINLATPHGTEIEPLDPSLKVYSSPPDNLAGEYNRDHVFEVQLIASFIGSLGESTVARRLWKPILNQEFCDWVDEYICSSTFIWNLLQCLPNDRSKDNAWMPMLEKTIDGMKSRAFNGSKIITKSRFKSYSDTEKVASLRAAASTWEYAKDDTTEKAFTQQSTCLRRQWQYWLAWYVKQHHAPKSAKQVDVGRMHSKWVQHIRRSFDDNLRRGIVDMVSWWNESNKDGSKEVILNFPSLLPDQGRKMSVDGDDLSRGILAFLNI</sequence>
<keyword evidence="1" id="KW-1133">Transmembrane helix</keyword>
<proteinExistence type="predicted"/>
<evidence type="ECO:0000256" key="1">
    <source>
        <dbReference type="SAM" id="Phobius"/>
    </source>
</evidence>
<keyword evidence="1" id="KW-0812">Transmembrane</keyword>
<dbReference type="EMBL" id="OZ037951">
    <property type="protein sequence ID" value="CAL1713935.1"/>
    <property type="molecule type" value="Genomic_DNA"/>
</dbReference>
<evidence type="ECO:0000313" key="2">
    <source>
        <dbReference type="EMBL" id="CAL1713935.1"/>
    </source>
</evidence>